<dbReference type="AlphaFoldDB" id="V8CCK9"/>
<protein>
    <recommendedName>
        <fullName evidence="4">Prepilin-type N-terminal cleavage/methylation domain-containing protein</fullName>
    </recommendedName>
</protein>
<proteinExistence type="predicted"/>
<dbReference type="PATRIC" id="fig|1357400.3.peg.668"/>
<sequence length="152" mass="16245">MQNKAKSLQGAFSLIELVFVIAVVGILAAIAIPKLSATRTDAQYAAINKDIQAIISSIQVAATTQDNLANVLNGEFIMRTAGLSPLRWIAQTNGVRLGKEGTLDTQNNCVIIDTNATTLSIEISPIASSPLCQKLLKAYPQPLRINLQDSVL</sequence>
<dbReference type="RefSeq" id="WP_023927191.1">
    <property type="nucleotide sequence ID" value="NZ_KI669454.1"/>
</dbReference>
<dbReference type="OrthoDB" id="5349145at2"/>
<dbReference type="HOGENOM" id="CLU_1684139_0_0_7"/>
<reference evidence="2 3" key="1">
    <citation type="journal article" date="2014" name="Genome Announc.">
        <title>Draft genome sequences of six enterohepatic helicobacter species isolated from humans and one from rhesus macaques.</title>
        <authorList>
            <person name="Shen Z."/>
            <person name="Sheh A."/>
            <person name="Young S.K."/>
            <person name="Abouelliel A."/>
            <person name="Ward D.V."/>
            <person name="Earl A.M."/>
            <person name="Fox J.G."/>
        </authorList>
    </citation>
    <scope>NUCLEOTIDE SEQUENCE [LARGE SCALE GENOMIC DNA]</scope>
    <source>
        <strain evidence="2 3">MIT 99-5501</strain>
    </source>
</reference>
<comment type="caution">
    <text evidence="2">The sequence shown here is derived from an EMBL/GenBank/DDBJ whole genome shotgun (WGS) entry which is preliminary data.</text>
</comment>
<keyword evidence="1" id="KW-0472">Membrane</keyword>
<evidence type="ECO:0000313" key="3">
    <source>
        <dbReference type="Proteomes" id="UP000018731"/>
    </source>
</evidence>
<keyword evidence="3" id="KW-1185">Reference proteome</keyword>
<dbReference type="Gene3D" id="3.30.700.10">
    <property type="entry name" value="Glycoprotein, Type 4 Pilin"/>
    <property type="match status" value="1"/>
</dbReference>
<accession>V8CCK9</accession>
<dbReference type="EMBL" id="AZJI01000001">
    <property type="protein sequence ID" value="ETD25153.1"/>
    <property type="molecule type" value="Genomic_DNA"/>
</dbReference>
<evidence type="ECO:0000256" key="1">
    <source>
        <dbReference type="SAM" id="Phobius"/>
    </source>
</evidence>
<dbReference type="Proteomes" id="UP000018731">
    <property type="component" value="Unassembled WGS sequence"/>
</dbReference>
<keyword evidence="1" id="KW-0812">Transmembrane</keyword>
<dbReference type="NCBIfam" id="TIGR02532">
    <property type="entry name" value="IV_pilin_GFxxxE"/>
    <property type="match status" value="1"/>
</dbReference>
<dbReference type="eggNOG" id="COG2165">
    <property type="taxonomic scope" value="Bacteria"/>
</dbReference>
<gene>
    <name evidence="2" type="ORF">HMPREF2086_00488</name>
</gene>
<dbReference type="Pfam" id="PF07963">
    <property type="entry name" value="N_methyl"/>
    <property type="match status" value="1"/>
</dbReference>
<evidence type="ECO:0000313" key="2">
    <source>
        <dbReference type="EMBL" id="ETD25153.1"/>
    </source>
</evidence>
<dbReference type="SUPFAM" id="SSF54523">
    <property type="entry name" value="Pili subunits"/>
    <property type="match status" value="1"/>
</dbReference>
<keyword evidence="1" id="KW-1133">Transmembrane helix</keyword>
<feature type="transmembrane region" description="Helical" evidence="1">
    <location>
        <begin position="12"/>
        <end position="32"/>
    </location>
</feature>
<name>V8CCK9_9HELI</name>
<dbReference type="InterPro" id="IPR045584">
    <property type="entry name" value="Pilin-like"/>
</dbReference>
<dbReference type="STRING" id="1357400.HMPREF2086_00488"/>
<dbReference type="InterPro" id="IPR012902">
    <property type="entry name" value="N_methyl_site"/>
</dbReference>
<organism evidence="2 3">
    <name type="scientific">Helicobacter macacae MIT 99-5501</name>
    <dbReference type="NCBI Taxonomy" id="1357400"/>
    <lineage>
        <taxon>Bacteria</taxon>
        <taxon>Pseudomonadati</taxon>
        <taxon>Campylobacterota</taxon>
        <taxon>Epsilonproteobacteria</taxon>
        <taxon>Campylobacterales</taxon>
        <taxon>Helicobacteraceae</taxon>
        <taxon>Helicobacter</taxon>
    </lineage>
</organism>
<evidence type="ECO:0008006" key="4">
    <source>
        <dbReference type="Google" id="ProtNLM"/>
    </source>
</evidence>